<evidence type="ECO:0000313" key="2">
    <source>
        <dbReference type="EMBL" id="TVS90965.1"/>
    </source>
</evidence>
<gene>
    <name evidence="2" type="ORF">FPZ47_06875</name>
</gene>
<dbReference type="Proteomes" id="UP000320513">
    <property type="component" value="Unassembled WGS sequence"/>
</dbReference>
<evidence type="ECO:0000256" key="1">
    <source>
        <dbReference type="SAM" id="MobiDB-lite"/>
    </source>
</evidence>
<dbReference type="RefSeq" id="WP_144950112.1">
    <property type="nucleotide sequence ID" value="NZ_VMQU01000020.1"/>
</dbReference>
<dbReference type="AlphaFoldDB" id="A0A557XXT0"/>
<keyword evidence="3" id="KW-1185">Reference proteome</keyword>
<sequence>MVGIGSTEDEIVIHVRRPNHQTSRRPKQTAYGMNSTITDHKGQTEDAPCTFTTGEKRLRRVIALLPRAHVVVSSGFHSDMRERAMR</sequence>
<feature type="compositionally biased region" description="Basic residues" evidence="1">
    <location>
        <begin position="17"/>
        <end position="27"/>
    </location>
</feature>
<reference evidence="2 3" key="1">
    <citation type="submission" date="2019-07" db="EMBL/GenBank/DDBJ databases">
        <title>New Mycobacterium species.</title>
        <authorList>
            <person name="Tortoli E."/>
            <person name="Ghielmetti G."/>
            <person name="Friedel U."/>
            <person name="Trovato A."/>
        </authorList>
    </citation>
    <scope>NUCLEOTIDE SEQUENCE [LARGE SCALE GENOMIC DNA]</scope>
    <source>
        <strain evidence="2 3">16-83</strain>
    </source>
</reference>
<proteinExistence type="predicted"/>
<accession>A0A557XXT0</accession>
<protein>
    <submittedName>
        <fullName evidence="2">Uncharacterized protein</fullName>
    </submittedName>
</protein>
<feature type="region of interest" description="Disordered" evidence="1">
    <location>
        <begin position="17"/>
        <end position="48"/>
    </location>
</feature>
<name>A0A557XXT0_9MYCO</name>
<organism evidence="2 3">
    <name type="scientific">Mycobacterium helveticum</name>
    <dbReference type="NCBI Taxonomy" id="2592811"/>
    <lineage>
        <taxon>Bacteria</taxon>
        <taxon>Bacillati</taxon>
        <taxon>Actinomycetota</taxon>
        <taxon>Actinomycetes</taxon>
        <taxon>Mycobacteriales</taxon>
        <taxon>Mycobacteriaceae</taxon>
        <taxon>Mycobacterium</taxon>
    </lineage>
</organism>
<comment type="caution">
    <text evidence="2">The sequence shown here is derived from an EMBL/GenBank/DDBJ whole genome shotgun (WGS) entry which is preliminary data.</text>
</comment>
<evidence type="ECO:0000313" key="3">
    <source>
        <dbReference type="Proteomes" id="UP000320513"/>
    </source>
</evidence>
<dbReference type="EMBL" id="VMQU01000020">
    <property type="protein sequence ID" value="TVS90965.1"/>
    <property type="molecule type" value="Genomic_DNA"/>
</dbReference>